<dbReference type="InterPro" id="IPR042178">
    <property type="entry name" value="Serpin_sf_1"/>
</dbReference>
<reference evidence="5" key="1">
    <citation type="submission" date="2021-04" db="EMBL/GenBank/DDBJ databases">
        <authorList>
            <person name="Chebbi M.A.C M."/>
        </authorList>
    </citation>
    <scope>NUCLEOTIDE SEQUENCE</scope>
</reference>
<dbReference type="PANTHER" id="PTHR11461:SF372">
    <property type="entry name" value="ACCESSORY GLAND PROTEIN ACP76A-RELATED"/>
    <property type="match status" value="1"/>
</dbReference>
<keyword evidence="6" id="KW-1185">Reference proteome</keyword>
<name>A0A8J2HDD5_COTCN</name>
<evidence type="ECO:0000313" key="6">
    <source>
        <dbReference type="Proteomes" id="UP000786811"/>
    </source>
</evidence>
<dbReference type="Pfam" id="PF00079">
    <property type="entry name" value="Serpin"/>
    <property type="match status" value="1"/>
</dbReference>
<sequence length="346" mass="39724">MRTSLSFLMNDKSQLNMAIHLIVLAAIIITVDSDTIIPTADNEVIISYREYEYVENHFATMFYQITMKGNVNFFNQLFIDNNFKVLPEYKTAIKMYGSGITNVDFTDPALASHQINSWSRIITNGRISTLVSEAMWVHKFQGDTILRPFHINGRTHKQIPMMLVNNLFNFNRIPNCDAEYIRLPFRTSSSRENLNMYIIVPIQKNGLQKLEDNFHKINFTAIHNDKALYRVEFYMPKFKIETTVNLNQALKDIGIGSMFDDTADFSGISKNGSLKVDQVLQKTFIEVDEEGSEASTTTAVHNFQPTETKHRGNVHFEVNHPFMVVIASDEFIIFAGRVKNPSAMYY</sequence>
<keyword evidence="1" id="KW-0646">Protease inhibitor</keyword>
<comment type="caution">
    <text evidence="5">The sequence shown here is derived from an EMBL/GenBank/DDBJ whole genome shotgun (WGS) entry which is preliminary data.</text>
</comment>
<evidence type="ECO:0000259" key="4">
    <source>
        <dbReference type="SMART" id="SM00093"/>
    </source>
</evidence>
<dbReference type="InterPro" id="IPR042185">
    <property type="entry name" value="Serpin_sf_2"/>
</dbReference>
<dbReference type="Proteomes" id="UP000786811">
    <property type="component" value="Unassembled WGS sequence"/>
</dbReference>
<accession>A0A8J2HDD5</accession>
<dbReference type="PANTHER" id="PTHR11461">
    <property type="entry name" value="SERINE PROTEASE INHIBITOR, SERPIN"/>
    <property type="match status" value="1"/>
</dbReference>
<dbReference type="GO" id="GO:0004867">
    <property type="term" value="F:serine-type endopeptidase inhibitor activity"/>
    <property type="evidence" value="ECO:0007669"/>
    <property type="project" value="UniProtKB-KW"/>
</dbReference>
<evidence type="ECO:0000313" key="5">
    <source>
        <dbReference type="EMBL" id="CAG5093852.1"/>
    </source>
</evidence>
<dbReference type="InterPro" id="IPR023796">
    <property type="entry name" value="Serpin_dom"/>
</dbReference>
<keyword evidence="2" id="KW-0722">Serine protease inhibitor</keyword>
<dbReference type="PROSITE" id="PS00284">
    <property type="entry name" value="SERPIN"/>
    <property type="match status" value="1"/>
</dbReference>
<gene>
    <name evidence="5" type="ORF">HICCMSTLAB_LOCUS7178</name>
</gene>
<feature type="domain" description="Serpin" evidence="4">
    <location>
        <begin position="3"/>
        <end position="341"/>
    </location>
</feature>
<comment type="similarity">
    <text evidence="3">Belongs to the serpin family.</text>
</comment>
<dbReference type="AlphaFoldDB" id="A0A8J2HDD5"/>
<organism evidence="5 6">
    <name type="scientific">Cotesia congregata</name>
    <name type="common">Parasitoid wasp</name>
    <name type="synonym">Apanteles congregatus</name>
    <dbReference type="NCBI Taxonomy" id="51543"/>
    <lineage>
        <taxon>Eukaryota</taxon>
        <taxon>Metazoa</taxon>
        <taxon>Ecdysozoa</taxon>
        <taxon>Arthropoda</taxon>
        <taxon>Hexapoda</taxon>
        <taxon>Insecta</taxon>
        <taxon>Pterygota</taxon>
        <taxon>Neoptera</taxon>
        <taxon>Endopterygota</taxon>
        <taxon>Hymenoptera</taxon>
        <taxon>Apocrita</taxon>
        <taxon>Ichneumonoidea</taxon>
        <taxon>Braconidae</taxon>
        <taxon>Microgastrinae</taxon>
        <taxon>Cotesia</taxon>
    </lineage>
</organism>
<proteinExistence type="inferred from homology"/>
<dbReference type="InterPro" id="IPR023795">
    <property type="entry name" value="Serpin_CS"/>
</dbReference>
<dbReference type="GO" id="GO:0005615">
    <property type="term" value="C:extracellular space"/>
    <property type="evidence" value="ECO:0007669"/>
    <property type="project" value="InterPro"/>
</dbReference>
<evidence type="ECO:0000256" key="2">
    <source>
        <dbReference type="ARBA" id="ARBA00022900"/>
    </source>
</evidence>
<dbReference type="SMART" id="SM00093">
    <property type="entry name" value="SERPIN"/>
    <property type="match status" value="1"/>
</dbReference>
<protein>
    <submittedName>
        <fullName evidence="5">Similar to SERPINB14B: Ovalbumin-related protein Y (Gallus gallus)</fullName>
    </submittedName>
</protein>
<evidence type="ECO:0000256" key="1">
    <source>
        <dbReference type="ARBA" id="ARBA00022690"/>
    </source>
</evidence>
<dbReference type="EMBL" id="CAJNRD030001120">
    <property type="protein sequence ID" value="CAG5093852.1"/>
    <property type="molecule type" value="Genomic_DNA"/>
</dbReference>
<evidence type="ECO:0000256" key="3">
    <source>
        <dbReference type="RuleBase" id="RU000411"/>
    </source>
</evidence>
<dbReference type="Gene3D" id="2.30.39.10">
    <property type="entry name" value="Alpha-1-antitrypsin, domain 1"/>
    <property type="match status" value="1"/>
</dbReference>
<dbReference type="Gene3D" id="3.30.497.10">
    <property type="entry name" value="Antithrombin, subunit I, domain 2"/>
    <property type="match status" value="2"/>
</dbReference>
<dbReference type="InterPro" id="IPR036186">
    <property type="entry name" value="Serpin_sf"/>
</dbReference>
<dbReference type="SUPFAM" id="SSF56574">
    <property type="entry name" value="Serpins"/>
    <property type="match status" value="1"/>
</dbReference>
<dbReference type="OrthoDB" id="7698358at2759"/>
<dbReference type="InterPro" id="IPR000215">
    <property type="entry name" value="Serpin_fam"/>
</dbReference>